<evidence type="ECO:0000313" key="11">
    <source>
        <dbReference type="EMBL" id="WND16166.1"/>
    </source>
</evidence>
<dbReference type="Gene3D" id="3.40.50.1820">
    <property type="entry name" value="alpha/beta hydrolase"/>
    <property type="match status" value="1"/>
</dbReference>
<dbReference type="PANTHER" id="PTHR48098">
    <property type="entry name" value="ENTEROCHELIN ESTERASE-RELATED"/>
    <property type="match status" value="1"/>
</dbReference>
<evidence type="ECO:0000256" key="10">
    <source>
        <dbReference type="SAM" id="SignalP"/>
    </source>
</evidence>
<protein>
    <recommendedName>
        <fullName evidence="7">Acyl-CoA:diacylglycerol acyltransferase</fullName>
        <ecNumber evidence="3">2.3.1.122</ecNumber>
        <ecNumber evidence="4">2.3.1.20</ecNumber>
    </recommendedName>
</protein>
<comment type="catalytic activity">
    <reaction evidence="1">
        <text>2 alpha,alpha'-trehalose 6-mycolate = alpha,alpha'-trehalose 6,6'-bismycolate + alpha,alpha-trehalose</text>
        <dbReference type="Rhea" id="RHEA:23472"/>
        <dbReference type="ChEBI" id="CHEBI:16551"/>
        <dbReference type="ChEBI" id="CHEBI:18195"/>
        <dbReference type="ChEBI" id="CHEBI:18234"/>
        <dbReference type="EC" id="2.3.1.122"/>
    </reaction>
</comment>
<dbReference type="InterPro" id="IPR050583">
    <property type="entry name" value="Mycobacterial_A85_antigen"/>
</dbReference>
<organism evidence="11 12">
    <name type="scientific">Streptomyces violaceus</name>
    <name type="common">Streptomyces venezuelae</name>
    <dbReference type="NCBI Taxonomy" id="1936"/>
    <lineage>
        <taxon>Bacteria</taxon>
        <taxon>Bacillati</taxon>
        <taxon>Actinomycetota</taxon>
        <taxon>Actinomycetes</taxon>
        <taxon>Kitasatosporales</taxon>
        <taxon>Streptomycetaceae</taxon>
        <taxon>Streptomyces</taxon>
    </lineage>
</organism>
<evidence type="ECO:0000256" key="1">
    <source>
        <dbReference type="ARBA" id="ARBA00000697"/>
    </source>
</evidence>
<dbReference type="EC" id="2.3.1.122" evidence="3"/>
<dbReference type="EMBL" id="CP134213">
    <property type="protein sequence ID" value="WND16166.1"/>
    <property type="molecule type" value="Genomic_DNA"/>
</dbReference>
<keyword evidence="10" id="KW-0732">Signal</keyword>
<evidence type="ECO:0000313" key="12">
    <source>
        <dbReference type="Proteomes" id="UP001249394"/>
    </source>
</evidence>
<dbReference type="InterPro" id="IPR029058">
    <property type="entry name" value="AB_hydrolase_fold"/>
</dbReference>
<evidence type="ECO:0000256" key="8">
    <source>
        <dbReference type="ARBA" id="ARBA00048109"/>
    </source>
</evidence>
<keyword evidence="5" id="KW-0808">Transferase</keyword>
<evidence type="ECO:0000256" key="2">
    <source>
        <dbReference type="ARBA" id="ARBA00005874"/>
    </source>
</evidence>
<evidence type="ECO:0000256" key="4">
    <source>
        <dbReference type="ARBA" id="ARBA00013244"/>
    </source>
</evidence>
<dbReference type="InterPro" id="IPR000801">
    <property type="entry name" value="Esterase-like"/>
</dbReference>
<proteinExistence type="inferred from homology"/>
<dbReference type="InterPro" id="IPR006311">
    <property type="entry name" value="TAT_signal"/>
</dbReference>
<keyword evidence="11" id="KW-0378">Hydrolase</keyword>
<dbReference type="PANTHER" id="PTHR48098:SF1">
    <property type="entry name" value="DIACYLGLYCEROL ACYLTRANSFERASE_MYCOLYLTRANSFERASE AG85A"/>
    <property type="match status" value="1"/>
</dbReference>
<keyword evidence="6" id="KW-0012">Acyltransferase</keyword>
<evidence type="ECO:0000256" key="3">
    <source>
        <dbReference type="ARBA" id="ARBA00012820"/>
    </source>
</evidence>
<dbReference type="GO" id="GO:0016787">
    <property type="term" value="F:hydrolase activity"/>
    <property type="evidence" value="ECO:0007669"/>
    <property type="project" value="UniProtKB-KW"/>
</dbReference>
<dbReference type="PROSITE" id="PS51318">
    <property type="entry name" value="TAT"/>
    <property type="match status" value="1"/>
</dbReference>
<feature type="chain" id="PRO_5046802165" description="Acyl-CoA:diacylglycerol acyltransferase" evidence="10">
    <location>
        <begin position="19"/>
        <end position="367"/>
    </location>
</feature>
<evidence type="ECO:0000256" key="5">
    <source>
        <dbReference type="ARBA" id="ARBA00022679"/>
    </source>
</evidence>
<dbReference type="Proteomes" id="UP001249394">
    <property type="component" value="Chromosome"/>
</dbReference>
<dbReference type="Pfam" id="PF00756">
    <property type="entry name" value="Esterase"/>
    <property type="match status" value="1"/>
</dbReference>
<feature type="signal peptide" evidence="10">
    <location>
        <begin position="1"/>
        <end position="18"/>
    </location>
</feature>
<dbReference type="EC" id="2.3.1.20" evidence="4"/>
<feature type="compositionally biased region" description="Low complexity" evidence="9">
    <location>
        <begin position="350"/>
        <end position="367"/>
    </location>
</feature>
<feature type="region of interest" description="Disordered" evidence="9">
    <location>
        <begin position="346"/>
        <end position="367"/>
    </location>
</feature>
<comment type="similarity">
    <text evidence="2">Belongs to the mycobacterial A85 antigen family.</text>
</comment>
<keyword evidence="12" id="KW-1185">Reference proteome</keyword>
<sequence>MADRRRFLALTMPALVSAAGLLTPAAPRATAHAHAREGARVVDEQRRESRIVDLTVRPPALGRDARVRLLTPDGWERHGRHDRWPVLYLFIGGDGDHEAWTREYEVQRKPELRGTLVVMPEMPLYGFYSDWWNHGHGGPPAVESIHLREVLPLLERGYGAGTRRVAAGESQGGFGALSYAARHPGLFRAVTSYSGFVHPLQHPHAVRAGMTYLGLDWLALWGDPVAQRAIWQAHDPYWLAERLRGTRVHLSSGDGRAGALDPPGTEPDPHIPGLEDPDHPFPEDVISPTETLMERESRAVATRLSRAGVQVSTHFYAGTHSPPYWWRELDRTLPMLQGSTATLCPPCGGAPRRSPSRPRTAVSARLA</sequence>
<gene>
    <name evidence="11" type="ORF">RI060_01820</name>
</gene>
<comment type="catalytic activity">
    <reaction evidence="8">
        <text>an acyl-CoA + a 1,2-diacyl-sn-glycerol = a triacyl-sn-glycerol + CoA</text>
        <dbReference type="Rhea" id="RHEA:10868"/>
        <dbReference type="ChEBI" id="CHEBI:17815"/>
        <dbReference type="ChEBI" id="CHEBI:57287"/>
        <dbReference type="ChEBI" id="CHEBI:58342"/>
        <dbReference type="ChEBI" id="CHEBI:64615"/>
        <dbReference type="EC" id="2.3.1.20"/>
    </reaction>
</comment>
<evidence type="ECO:0000256" key="7">
    <source>
        <dbReference type="ARBA" id="ARBA00032572"/>
    </source>
</evidence>
<evidence type="ECO:0000256" key="9">
    <source>
        <dbReference type="SAM" id="MobiDB-lite"/>
    </source>
</evidence>
<accession>A0ABY9U1M0</accession>
<evidence type="ECO:0000256" key="6">
    <source>
        <dbReference type="ARBA" id="ARBA00023315"/>
    </source>
</evidence>
<name>A0ABY9U1M0_STRVL</name>
<feature type="region of interest" description="Disordered" evidence="9">
    <location>
        <begin position="250"/>
        <end position="280"/>
    </location>
</feature>
<reference evidence="11 12" key="1">
    <citation type="submission" date="2023-09" db="EMBL/GenBank/DDBJ databases">
        <title>The genome sequence of Streptomyces anthocyanicus.</title>
        <authorList>
            <person name="Mo P."/>
        </authorList>
    </citation>
    <scope>NUCLEOTIDE SEQUENCE [LARGE SCALE GENOMIC DNA]</scope>
    <source>
        <strain evidence="11 12">JCM 4387</strain>
    </source>
</reference>
<dbReference type="SUPFAM" id="SSF53474">
    <property type="entry name" value="alpha/beta-Hydrolases"/>
    <property type="match status" value="1"/>
</dbReference>